<keyword evidence="16 22" id="KW-0961">Cell wall biogenesis/degradation</keyword>
<keyword evidence="11 26" id="KW-0067">ATP-binding</keyword>
<dbReference type="NCBIfam" id="NF002528">
    <property type="entry name" value="PRK01966.1-4"/>
    <property type="match status" value="1"/>
</dbReference>
<evidence type="ECO:0000256" key="25">
    <source>
        <dbReference type="PIRSR" id="PIRSR039102-3"/>
    </source>
</evidence>
<feature type="binding site" evidence="25">
    <location>
        <position position="297"/>
    </location>
    <ligand>
        <name>Mg(2+)</name>
        <dbReference type="ChEBI" id="CHEBI:18420"/>
        <label>1</label>
    </ligand>
</feature>
<dbReference type="FunFam" id="3.30.470.20:FF:000008">
    <property type="entry name" value="D-alanine--D-alanine ligase"/>
    <property type="match status" value="1"/>
</dbReference>
<evidence type="ECO:0000259" key="27">
    <source>
        <dbReference type="PROSITE" id="PS50975"/>
    </source>
</evidence>
<dbReference type="Proteomes" id="UP000184088">
    <property type="component" value="Unassembled WGS sequence"/>
</dbReference>
<keyword evidence="9 25" id="KW-0479">Metal-binding</keyword>
<dbReference type="SUPFAM" id="SSF56059">
    <property type="entry name" value="Glutathione synthetase ATP-binding domain-like"/>
    <property type="match status" value="1"/>
</dbReference>
<keyword evidence="29" id="KW-1185">Reference proteome</keyword>
<feature type="binding site" evidence="25">
    <location>
        <position position="311"/>
    </location>
    <ligand>
        <name>Mg(2+)</name>
        <dbReference type="ChEBI" id="CHEBI:18420"/>
        <label>1</label>
    </ligand>
</feature>
<evidence type="ECO:0000256" key="3">
    <source>
        <dbReference type="ARBA" id="ARBA00004496"/>
    </source>
</evidence>
<evidence type="ECO:0000256" key="11">
    <source>
        <dbReference type="ARBA" id="ARBA00022840"/>
    </source>
</evidence>
<dbReference type="STRING" id="1121256.SAMN02746089_01630"/>
<keyword evidence="7 22" id="KW-0963">Cytoplasm</keyword>
<dbReference type="PROSITE" id="PS50975">
    <property type="entry name" value="ATP_GRASP"/>
    <property type="match status" value="1"/>
</dbReference>
<dbReference type="InterPro" id="IPR011127">
    <property type="entry name" value="Dala_Dala_lig_N"/>
</dbReference>
<dbReference type="PANTHER" id="PTHR23132:SF25">
    <property type="entry name" value="D-ALANINE--D-ALANINE LIGASE A"/>
    <property type="match status" value="1"/>
</dbReference>
<dbReference type="InterPro" id="IPR016185">
    <property type="entry name" value="PreATP-grasp_dom_sf"/>
</dbReference>
<proteinExistence type="inferred from homology"/>
<dbReference type="Pfam" id="PF07478">
    <property type="entry name" value="Dala_Dala_lig_C"/>
    <property type="match status" value="1"/>
</dbReference>
<dbReference type="PIRSF" id="PIRSF039102">
    <property type="entry name" value="Ddl/VanB"/>
    <property type="match status" value="1"/>
</dbReference>
<dbReference type="GO" id="GO:0008716">
    <property type="term" value="F:D-alanine-D-alanine ligase activity"/>
    <property type="evidence" value="ECO:0007669"/>
    <property type="project" value="UniProtKB-UniRule"/>
</dbReference>
<dbReference type="GO" id="GO:0005524">
    <property type="term" value="F:ATP binding"/>
    <property type="evidence" value="ECO:0007669"/>
    <property type="project" value="UniProtKB-UniRule"/>
</dbReference>
<dbReference type="GO" id="GO:0046872">
    <property type="term" value="F:metal ion binding"/>
    <property type="evidence" value="ECO:0007669"/>
    <property type="project" value="UniProtKB-KW"/>
</dbReference>
<evidence type="ECO:0000256" key="21">
    <source>
        <dbReference type="ARBA" id="ARBA00077154"/>
    </source>
</evidence>
<feature type="binding site" evidence="24">
    <location>
        <begin position="186"/>
        <end position="187"/>
    </location>
    <ligand>
        <name>ATP</name>
        <dbReference type="ChEBI" id="CHEBI:30616"/>
    </ligand>
</feature>
<keyword evidence="15 25" id="KW-0464">Manganese</keyword>
<evidence type="ECO:0000256" key="20">
    <source>
        <dbReference type="ARBA" id="ARBA00076288"/>
    </source>
</evidence>
<comment type="function">
    <text evidence="2 22">Cell wall formation.</text>
</comment>
<keyword evidence="10 24" id="KW-0547">Nucleotide-binding</keyword>
<protein>
    <recommendedName>
        <fullName evidence="19 22">D-alanine--D-alanine ligase</fullName>
        <ecNumber evidence="6 22">6.3.2.4</ecNumber>
    </recommendedName>
    <alternativeName>
        <fullName evidence="21 22">D-Ala-D-Ala ligase</fullName>
    </alternativeName>
    <alternativeName>
        <fullName evidence="20 22">D-alanylalanine synthetase</fullName>
    </alternativeName>
</protein>
<dbReference type="Gene3D" id="3.30.470.20">
    <property type="entry name" value="ATP-grasp fold, B domain"/>
    <property type="match status" value="1"/>
</dbReference>
<keyword evidence="8 22" id="KW-0436">Ligase</keyword>
<comment type="pathway">
    <text evidence="18">Glycan biosynthesis.</text>
</comment>
<feature type="binding site" evidence="24">
    <location>
        <position position="137"/>
    </location>
    <ligand>
        <name>ATP</name>
        <dbReference type="ChEBI" id="CHEBI:30616"/>
    </ligand>
</feature>
<evidence type="ECO:0000256" key="5">
    <source>
        <dbReference type="ARBA" id="ARBA00010871"/>
    </source>
</evidence>
<evidence type="ECO:0000256" key="17">
    <source>
        <dbReference type="ARBA" id="ARBA00047614"/>
    </source>
</evidence>
<evidence type="ECO:0000313" key="28">
    <source>
        <dbReference type="EMBL" id="SHF29098.1"/>
    </source>
</evidence>
<evidence type="ECO:0000256" key="13">
    <source>
        <dbReference type="ARBA" id="ARBA00022960"/>
    </source>
</evidence>
<dbReference type="SUPFAM" id="SSF52440">
    <property type="entry name" value="PreATP-grasp domain"/>
    <property type="match status" value="1"/>
</dbReference>
<dbReference type="GO" id="GO:0005829">
    <property type="term" value="C:cytosol"/>
    <property type="evidence" value="ECO:0007669"/>
    <property type="project" value="TreeGrafter"/>
</dbReference>
<evidence type="ECO:0000256" key="19">
    <source>
        <dbReference type="ARBA" id="ARBA00068427"/>
    </source>
</evidence>
<evidence type="ECO:0000256" key="6">
    <source>
        <dbReference type="ARBA" id="ARBA00012216"/>
    </source>
</evidence>
<dbReference type="GO" id="GO:0071555">
    <property type="term" value="P:cell wall organization"/>
    <property type="evidence" value="ECO:0007669"/>
    <property type="project" value="UniProtKB-KW"/>
</dbReference>
<evidence type="ECO:0000256" key="7">
    <source>
        <dbReference type="ARBA" id="ARBA00022490"/>
    </source>
</evidence>
<evidence type="ECO:0000256" key="18">
    <source>
        <dbReference type="ARBA" id="ARBA00060592"/>
    </source>
</evidence>
<dbReference type="InterPro" id="IPR005905">
    <property type="entry name" value="D_ala_D_ala"/>
</dbReference>
<evidence type="ECO:0000256" key="15">
    <source>
        <dbReference type="ARBA" id="ARBA00023211"/>
    </source>
</evidence>
<evidence type="ECO:0000256" key="23">
    <source>
        <dbReference type="PIRSR" id="PIRSR039102-1"/>
    </source>
</evidence>
<gene>
    <name evidence="22" type="primary">ddl</name>
    <name evidence="28" type="ORF">SAMN02746089_01630</name>
</gene>
<dbReference type="PROSITE" id="PS00844">
    <property type="entry name" value="DALA_DALA_LIGASE_2"/>
    <property type="match status" value="1"/>
</dbReference>
<dbReference type="GO" id="GO:0009252">
    <property type="term" value="P:peptidoglycan biosynthetic process"/>
    <property type="evidence" value="ECO:0007669"/>
    <property type="project" value="UniProtKB-UniRule"/>
</dbReference>
<evidence type="ECO:0000256" key="8">
    <source>
        <dbReference type="ARBA" id="ARBA00022598"/>
    </source>
</evidence>
<feature type="binding site" evidence="24">
    <location>
        <begin position="178"/>
        <end position="180"/>
    </location>
    <ligand>
        <name>ATP</name>
        <dbReference type="ChEBI" id="CHEBI:30616"/>
    </ligand>
</feature>
<keyword evidence="13 22" id="KW-0133">Cell shape</keyword>
<dbReference type="OrthoDB" id="9813261at2"/>
<dbReference type="EMBL" id="FQVH01000017">
    <property type="protein sequence ID" value="SHF29098.1"/>
    <property type="molecule type" value="Genomic_DNA"/>
</dbReference>
<keyword evidence="12 25" id="KW-0460">Magnesium</keyword>
<evidence type="ECO:0000256" key="16">
    <source>
        <dbReference type="ARBA" id="ARBA00023316"/>
    </source>
</evidence>
<dbReference type="Gene3D" id="3.40.50.20">
    <property type="match status" value="1"/>
</dbReference>
<evidence type="ECO:0000256" key="9">
    <source>
        <dbReference type="ARBA" id="ARBA00022723"/>
    </source>
</evidence>
<evidence type="ECO:0000256" key="22">
    <source>
        <dbReference type="HAMAP-Rule" id="MF_00047"/>
    </source>
</evidence>
<feature type="active site" evidence="23">
    <location>
        <position position="16"/>
    </location>
</feature>
<accession>A0A1M5AFM7</accession>
<organism evidence="28 29">
    <name type="scientific">Caldanaerobius fijiensis DSM 17918</name>
    <dbReference type="NCBI Taxonomy" id="1121256"/>
    <lineage>
        <taxon>Bacteria</taxon>
        <taxon>Bacillati</taxon>
        <taxon>Bacillota</taxon>
        <taxon>Clostridia</taxon>
        <taxon>Thermoanaerobacterales</taxon>
        <taxon>Thermoanaerobacteraceae</taxon>
        <taxon>Caldanaerobius</taxon>
    </lineage>
</organism>
<comment type="catalytic activity">
    <reaction evidence="17 22">
        <text>2 D-alanine + ATP = D-alanyl-D-alanine + ADP + phosphate + H(+)</text>
        <dbReference type="Rhea" id="RHEA:11224"/>
        <dbReference type="ChEBI" id="CHEBI:15378"/>
        <dbReference type="ChEBI" id="CHEBI:30616"/>
        <dbReference type="ChEBI" id="CHEBI:43474"/>
        <dbReference type="ChEBI" id="CHEBI:57416"/>
        <dbReference type="ChEBI" id="CHEBI:57822"/>
        <dbReference type="ChEBI" id="CHEBI:456216"/>
        <dbReference type="EC" id="6.3.2.4"/>
    </reaction>
</comment>
<feature type="active site" evidence="23">
    <location>
        <position position="322"/>
    </location>
</feature>
<dbReference type="Pfam" id="PF01820">
    <property type="entry name" value="Dala_Dala_lig_N"/>
    <property type="match status" value="1"/>
</dbReference>
<dbReference type="HAMAP" id="MF_00047">
    <property type="entry name" value="Dala_Dala_lig"/>
    <property type="match status" value="1"/>
</dbReference>
<feature type="binding site" evidence="24">
    <location>
        <begin position="216"/>
        <end position="223"/>
    </location>
    <ligand>
        <name>ATP</name>
        <dbReference type="ChEBI" id="CHEBI:30616"/>
    </ligand>
</feature>
<reference evidence="28 29" key="1">
    <citation type="submission" date="2016-11" db="EMBL/GenBank/DDBJ databases">
        <authorList>
            <person name="Jaros S."/>
            <person name="Januszkiewicz K."/>
            <person name="Wedrychowicz H."/>
        </authorList>
    </citation>
    <scope>NUCLEOTIDE SEQUENCE [LARGE SCALE GENOMIC DNA]</scope>
    <source>
        <strain evidence="28 29">DSM 17918</strain>
    </source>
</reference>
<evidence type="ECO:0000256" key="4">
    <source>
        <dbReference type="ARBA" id="ARBA00004752"/>
    </source>
</evidence>
<evidence type="ECO:0000313" key="29">
    <source>
        <dbReference type="Proteomes" id="UP000184088"/>
    </source>
</evidence>
<comment type="cofactor">
    <cofactor evidence="1">
        <name>Mn(2+)</name>
        <dbReference type="ChEBI" id="CHEBI:29035"/>
    </cofactor>
</comment>
<sequence length="354" mass="39405">MEKLNVAVLFGGKSGEHEVSIMSAMSVMKNLSKEKYNIIPVGIDKDGQWYLYKGDTENIRPGEWIKNSKKAFIPPDPFIKGVMVLEDDSYITLNIDVVFPVLHGPNGEDGTVQGLLELAELPYVGSGVVGSACAMDKAVANSLFLQAGLPHADFVALRSSEAAKFIDEIEKRFGYPCFVKPANMGSSVGITKAHNREELVFGLKEAGKYDKKIVVEKFINAREIECAVLGDDDVVVSYPGEIIPSKEFYDYEAKYLDGDNSKLLIPADLPEEKTREIRELAARAYKAVNAEGMARVDFLVDRDTLKVYINEVNTIPGFTRISMYPKLMEYSGIPYGQLLDRLIDIAIKRRKKDE</sequence>
<dbReference type="InterPro" id="IPR011095">
    <property type="entry name" value="Dala_Dala_lig_C"/>
</dbReference>
<dbReference type="PANTHER" id="PTHR23132">
    <property type="entry name" value="D-ALANINE--D-ALANINE LIGASE"/>
    <property type="match status" value="1"/>
</dbReference>
<dbReference type="InterPro" id="IPR000291">
    <property type="entry name" value="D-Ala_lig_Van_CS"/>
</dbReference>
<comment type="cofactor">
    <cofactor evidence="25">
        <name>Mg(2+)</name>
        <dbReference type="ChEBI" id="CHEBI:18420"/>
    </cofactor>
    <cofactor evidence="25">
        <name>Mn(2+)</name>
        <dbReference type="ChEBI" id="CHEBI:29035"/>
    </cofactor>
    <text evidence="25">Binds 2 magnesium or manganese ions per subunit.</text>
</comment>
<evidence type="ECO:0000256" key="2">
    <source>
        <dbReference type="ARBA" id="ARBA00003921"/>
    </source>
</evidence>
<feature type="domain" description="ATP-grasp" evidence="27">
    <location>
        <begin position="141"/>
        <end position="344"/>
    </location>
</feature>
<keyword evidence="14 22" id="KW-0573">Peptidoglycan synthesis</keyword>
<evidence type="ECO:0000256" key="12">
    <source>
        <dbReference type="ARBA" id="ARBA00022842"/>
    </source>
</evidence>
<name>A0A1M5AFM7_9THEO</name>
<dbReference type="EC" id="6.3.2.4" evidence="6 22"/>
<dbReference type="InterPro" id="IPR013815">
    <property type="entry name" value="ATP_grasp_subdomain_1"/>
</dbReference>
<dbReference type="NCBIfam" id="NF002378">
    <property type="entry name" value="PRK01372.1"/>
    <property type="match status" value="1"/>
</dbReference>
<comment type="pathway">
    <text evidence="4 22">Cell wall biogenesis; peptidoglycan biosynthesis.</text>
</comment>
<evidence type="ECO:0000256" key="1">
    <source>
        <dbReference type="ARBA" id="ARBA00001936"/>
    </source>
</evidence>
<feature type="active site" evidence="23">
    <location>
        <position position="186"/>
    </location>
</feature>
<feature type="binding site" evidence="24">
    <location>
        <begin position="310"/>
        <end position="311"/>
    </location>
    <ligand>
        <name>ATP</name>
        <dbReference type="ChEBI" id="CHEBI:30616"/>
    </ligand>
</feature>
<dbReference type="AlphaFoldDB" id="A0A1M5AFM7"/>
<evidence type="ECO:0000256" key="24">
    <source>
        <dbReference type="PIRSR" id="PIRSR039102-2"/>
    </source>
</evidence>
<feature type="binding site" evidence="25">
    <location>
        <position position="311"/>
    </location>
    <ligand>
        <name>Mg(2+)</name>
        <dbReference type="ChEBI" id="CHEBI:18420"/>
        <label>2</label>
    </ligand>
</feature>
<dbReference type="GO" id="GO:0008360">
    <property type="term" value="P:regulation of cell shape"/>
    <property type="evidence" value="ECO:0007669"/>
    <property type="project" value="UniProtKB-KW"/>
</dbReference>
<dbReference type="RefSeq" id="WP_073343789.1">
    <property type="nucleotide sequence ID" value="NZ_FQVH01000017.1"/>
</dbReference>
<dbReference type="Gene3D" id="3.30.1490.20">
    <property type="entry name" value="ATP-grasp fold, A domain"/>
    <property type="match status" value="1"/>
</dbReference>
<dbReference type="PROSITE" id="PS00843">
    <property type="entry name" value="DALA_DALA_LIGASE_1"/>
    <property type="match status" value="1"/>
</dbReference>
<dbReference type="FunFam" id="3.30.1490.20:FF:000007">
    <property type="entry name" value="D-alanine--D-alanine ligase"/>
    <property type="match status" value="1"/>
</dbReference>
<dbReference type="UniPathway" id="UPA00219"/>
<evidence type="ECO:0000256" key="10">
    <source>
        <dbReference type="ARBA" id="ARBA00022741"/>
    </source>
</evidence>
<dbReference type="NCBIfam" id="TIGR01205">
    <property type="entry name" value="D_ala_D_alaTIGR"/>
    <property type="match status" value="1"/>
</dbReference>
<comment type="similarity">
    <text evidence="5 22">Belongs to the D-alanine--D-alanine ligase family.</text>
</comment>
<dbReference type="InterPro" id="IPR011761">
    <property type="entry name" value="ATP-grasp"/>
</dbReference>
<feature type="binding site" evidence="25">
    <location>
        <position position="313"/>
    </location>
    <ligand>
        <name>Mg(2+)</name>
        <dbReference type="ChEBI" id="CHEBI:18420"/>
        <label>2</label>
    </ligand>
</feature>
<evidence type="ECO:0000256" key="26">
    <source>
        <dbReference type="PROSITE-ProRule" id="PRU00409"/>
    </source>
</evidence>
<comment type="subcellular location">
    <subcellularLocation>
        <location evidence="3 22">Cytoplasm</location>
    </subcellularLocation>
</comment>
<evidence type="ECO:0000256" key="14">
    <source>
        <dbReference type="ARBA" id="ARBA00022984"/>
    </source>
</evidence>